<gene>
    <name evidence="1" type="ORF">F4820DRAFT_315460</name>
</gene>
<evidence type="ECO:0000313" key="2">
    <source>
        <dbReference type="Proteomes" id="UP001497700"/>
    </source>
</evidence>
<proteinExistence type="predicted"/>
<accession>A0ACB9Z0B9</accession>
<sequence length="128" mass="14037">MISMNGIELRGWKTRFVSALAVLVESTASEFYGIASRYHIINFFDQAGSELVNKLNRDSLAGEVLNENTFALMGDDVAVNLSPEDRDVRKLLRDSLAPPRLLNLGILAPCLPSLCKPLTGIPSNHLLV</sequence>
<dbReference type="Proteomes" id="UP001497700">
    <property type="component" value="Unassembled WGS sequence"/>
</dbReference>
<keyword evidence="2" id="KW-1185">Reference proteome</keyword>
<protein>
    <submittedName>
        <fullName evidence="1">Uncharacterized protein</fullName>
    </submittedName>
</protein>
<name>A0ACB9Z0B9_9PEZI</name>
<dbReference type="EMBL" id="MU393479">
    <property type="protein sequence ID" value="KAI4864931.1"/>
    <property type="molecule type" value="Genomic_DNA"/>
</dbReference>
<comment type="caution">
    <text evidence="1">The sequence shown here is derived from an EMBL/GenBank/DDBJ whole genome shotgun (WGS) entry which is preliminary data.</text>
</comment>
<evidence type="ECO:0000313" key="1">
    <source>
        <dbReference type="EMBL" id="KAI4864931.1"/>
    </source>
</evidence>
<reference evidence="1 2" key="1">
    <citation type="journal article" date="2022" name="New Phytol.">
        <title>Ecological generalism drives hyperdiversity of secondary metabolite gene clusters in xylarialean endophytes.</title>
        <authorList>
            <person name="Franco M.E.E."/>
            <person name="Wisecaver J.H."/>
            <person name="Arnold A.E."/>
            <person name="Ju Y.M."/>
            <person name="Slot J.C."/>
            <person name="Ahrendt S."/>
            <person name="Moore L.P."/>
            <person name="Eastman K.E."/>
            <person name="Scott K."/>
            <person name="Konkel Z."/>
            <person name="Mondo S.J."/>
            <person name="Kuo A."/>
            <person name="Hayes R.D."/>
            <person name="Haridas S."/>
            <person name="Andreopoulos B."/>
            <person name="Riley R."/>
            <person name="LaButti K."/>
            <person name="Pangilinan J."/>
            <person name="Lipzen A."/>
            <person name="Amirebrahimi M."/>
            <person name="Yan J."/>
            <person name="Adam C."/>
            <person name="Keymanesh K."/>
            <person name="Ng V."/>
            <person name="Louie K."/>
            <person name="Northen T."/>
            <person name="Drula E."/>
            <person name="Henrissat B."/>
            <person name="Hsieh H.M."/>
            <person name="Youens-Clark K."/>
            <person name="Lutzoni F."/>
            <person name="Miadlikowska J."/>
            <person name="Eastwood D.C."/>
            <person name="Hamelin R.C."/>
            <person name="Grigoriev I.V."/>
            <person name="U'Ren J.M."/>
        </authorList>
    </citation>
    <scope>NUCLEOTIDE SEQUENCE [LARGE SCALE GENOMIC DNA]</scope>
    <source>
        <strain evidence="1 2">CBS 119005</strain>
    </source>
</reference>
<organism evidence="1 2">
    <name type="scientific">Hypoxylon rubiginosum</name>
    <dbReference type="NCBI Taxonomy" id="110542"/>
    <lineage>
        <taxon>Eukaryota</taxon>
        <taxon>Fungi</taxon>
        <taxon>Dikarya</taxon>
        <taxon>Ascomycota</taxon>
        <taxon>Pezizomycotina</taxon>
        <taxon>Sordariomycetes</taxon>
        <taxon>Xylariomycetidae</taxon>
        <taxon>Xylariales</taxon>
        <taxon>Hypoxylaceae</taxon>
        <taxon>Hypoxylon</taxon>
    </lineage>
</organism>